<feature type="transmembrane region" description="Helical" evidence="6">
    <location>
        <begin position="36"/>
        <end position="56"/>
    </location>
</feature>
<dbReference type="EMBL" id="AP027142">
    <property type="protein sequence ID" value="BDV33200.1"/>
    <property type="molecule type" value="Genomic_DNA"/>
</dbReference>
<evidence type="ECO:0000256" key="1">
    <source>
        <dbReference type="ARBA" id="ARBA00004167"/>
    </source>
</evidence>
<dbReference type="NCBIfam" id="TIGR01352">
    <property type="entry name" value="tonB_Cterm"/>
    <property type="match status" value="1"/>
</dbReference>
<evidence type="ECO:0000259" key="7">
    <source>
        <dbReference type="PROSITE" id="PS52015"/>
    </source>
</evidence>
<name>A0ABM8E5L7_9HYPH</name>
<dbReference type="InterPro" id="IPR006260">
    <property type="entry name" value="TonB/TolA_C"/>
</dbReference>
<feature type="domain" description="TonB C-terminal" evidence="7">
    <location>
        <begin position="253"/>
        <end position="339"/>
    </location>
</feature>
<evidence type="ECO:0000256" key="6">
    <source>
        <dbReference type="SAM" id="Phobius"/>
    </source>
</evidence>
<gene>
    <name evidence="8" type="ORF">SS37A_07290</name>
</gene>
<dbReference type="Gene3D" id="3.30.1150.10">
    <property type="match status" value="1"/>
</dbReference>
<dbReference type="InterPro" id="IPR037682">
    <property type="entry name" value="TonB_C"/>
</dbReference>
<dbReference type="Pfam" id="PF03544">
    <property type="entry name" value="TonB_C"/>
    <property type="match status" value="1"/>
</dbReference>
<comment type="subcellular location">
    <subcellularLocation>
        <location evidence="1">Membrane</location>
        <topology evidence="1">Single-pass membrane protein</topology>
    </subcellularLocation>
</comment>
<accession>A0ABM8E5L7</accession>
<proteinExistence type="predicted"/>
<dbReference type="PROSITE" id="PS52015">
    <property type="entry name" value="TONB_CTD"/>
    <property type="match status" value="1"/>
</dbReference>
<feature type="region of interest" description="Disordered" evidence="5">
    <location>
        <begin position="63"/>
        <end position="218"/>
    </location>
</feature>
<keyword evidence="4 6" id="KW-0472">Membrane</keyword>
<keyword evidence="9" id="KW-1185">Reference proteome</keyword>
<organism evidence="8 9">
    <name type="scientific">Methylocystis iwaonis</name>
    <dbReference type="NCBI Taxonomy" id="2885079"/>
    <lineage>
        <taxon>Bacteria</taxon>
        <taxon>Pseudomonadati</taxon>
        <taxon>Pseudomonadota</taxon>
        <taxon>Alphaproteobacteria</taxon>
        <taxon>Hyphomicrobiales</taxon>
        <taxon>Methylocystaceae</taxon>
        <taxon>Methylocystis</taxon>
    </lineage>
</organism>
<protein>
    <recommendedName>
        <fullName evidence="7">TonB C-terminal domain-containing protein</fullName>
    </recommendedName>
</protein>
<dbReference type="RefSeq" id="WP_281930544.1">
    <property type="nucleotide sequence ID" value="NZ_AP027142.1"/>
</dbReference>
<evidence type="ECO:0000256" key="4">
    <source>
        <dbReference type="ARBA" id="ARBA00023136"/>
    </source>
</evidence>
<sequence>MNETVREKPRGAALVAIAMERLFEPRVGGRAPRPRFLAFVLIGLLLHLAILALLLWEDRNADFPPPPEEIPVEIITEPPPPEEKKEEPPQPPEPPPQEKKEEQKPPPPPPPPVEDEKPATDAPKLESKEKSEQNTPEEAKEAKTKRNETEKFAPKDDKPQGLKDGEDNAEGDKTPAPTLDKQVDDKPDAEIIEHAEKSPTPTEKPEPAENKPAKKGDAMSIADQVAALAPLPDFKLAAPPKLSPVAGGQAKTTYLTILYGLIMPHMRIPPRVRALQMPSKGVVAFYIDELGNLTHQAVYKSSGLPDLDSAALAAVRAAAPFPAPPRGLPHSMLFTYATK</sequence>
<evidence type="ECO:0000313" key="8">
    <source>
        <dbReference type="EMBL" id="BDV33200.1"/>
    </source>
</evidence>
<feature type="compositionally biased region" description="Basic and acidic residues" evidence="5">
    <location>
        <begin position="114"/>
        <end position="173"/>
    </location>
</feature>
<keyword evidence="3 6" id="KW-1133">Transmembrane helix</keyword>
<evidence type="ECO:0000256" key="5">
    <source>
        <dbReference type="SAM" id="MobiDB-lite"/>
    </source>
</evidence>
<keyword evidence="2 6" id="KW-0812">Transmembrane</keyword>
<evidence type="ECO:0000256" key="2">
    <source>
        <dbReference type="ARBA" id="ARBA00022692"/>
    </source>
</evidence>
<dbReference type="SUPFAM" id="SSF74653">
    <property type="entry name" value="TolA/TonB C-terminal domain"/>
    <property type="match status" value="1"/>
</dbReference>
<feature type="compositionally biased region" description="Basic and acidic residues" evidence="5">
    <location>
        <begin position="181"/>
        <end position="217"/>
    </location>
</feature>
<reference evidence="8 9" key="1">
    <citation type="journal article" date="2023" name="Int. J. Syst. Evol. Microbiol.">
        <title>Methylocystis iwaonis sp. nov., a type II methane-oxidizing bacterium from surface soil of a rice paddy field in Japan, and emended description of the genus Methylocystis (ex Whittenbury et al. 1970) Bowman et al. 1993.</title>
        <authorList>
            <person name="Kaise H."/>
            <person name="Sawadogo J.B."/>
            <person name="Alam M.S."/>
            <person name="Ueno C."/>
            <person name="Dianou D."/>
            <person name="Shinjo R."/>
            <person name="Asakawa S."/>
        </authorList>
    </citation>
    <scope>NUCLEOTIDE SEQUENCE [LARGE SCALE GENOMIC DNA]</scope>
    <source>
        <strain evidence="8 9">SS37A-Re</strain>
    </source>
</reference>
<evidence type="ECO:0000256" key="3">
    <source>
        <dbReference type="ARBA" id="ARBA00022989"/>
    </source>
</evidence>
<dbReference type="Proteomes" id="UP001317629">
    <property type="component" value="Chromosome"/>
</dbReference>
<evidence type="ECO:0000313" key="9">
    <source>
        <dbReference type="Proteomes" id="UP001317629"/>
    </source>
</evidence>